<dbReference type="EMBL" id="MZGJ01000022">
    <property type="protein sequence ID" value="OQX50731.1"/>
    <property type="molecule type" value="Genomic_DNA"/>
</dbReference>
<evidence type="ECO:0000256" key="1">
    <source>
        <dbReference type="SAM" id="Phobius"/>
    </source>
</evidence>
<accession>A0A1W9NX41</accession>
<proteinExistence type="predicted"/>
<feature type="transmembrane region" description="Helical" evidence="1">
    <location>
        <begin position="35"/>
        <end position="53"/>
    </location>
</feature>
<name>A0A1W9NX41_UNCC3</name>
<reference evidence="3" key="1">
    <citation type="submission" date="2017-03" db="EMBL/GenBank/DDBJ databases">
        <title>Novel pathways for hydrocarbon cycling and metabolic interdependencies in hydrothermal sediment communities.</title>
        <authorList>
            <person name="Dombrowski N."/>
            <person name="Seitz K."/>
            <person name="Teske A."/>
            <person name="Baker B."/>
        </authorList>
    </citation>
    <scope>NUCLEOTIDE SEQUENCE [LARGE SCALE GENOMIC DNA]</scope>
</reference>
<evidence type="ECO:0000313" key="3">
    <source>
        <dbReference type="Proteomes" id="UP000192520"/>
    </source>
</evidence>
<sequence>MSKYLLKHAFEYILMILIFITTLAALFILDDPHLKRTAIFAVSALYPLWGIIHHWQEKNLTKETIFEYLAFSGLILWILLVTIS</sequence>
<dbReference type="STRING" id="1968527.B5M47_03340"/>
<keyword evidence="1" id="KW-1133">Transmembrane helix</keyword>
<comment type="caution">
    <text evidence="2">The sequence shown here is derived from an EMBL/GenBank/DDBJ whole genome shotgun (WGS) entry which is preliminary data.</text>
</comment>
<gene>
    <name evidence="2" type="ORF">B5M47_03340</name>
</gene>
<feature type="transmembrane region" description="Helical" evidence="1">
    <location>
        <begin position="65"/>
        <end position="83"/>
    </location>
</feature>
<keyword evidence="1" id="KW-0472">Membrane</keyword>
<dbReference type="AlphaFoldDB" id="A0A1W9NX41"/>
<organism evidence="2 3">
    <name type="scientific">candidate division CPR3 bacterium 4484_211</name>
    <dbReference type="NCBI Taxonomy" id="1968527"/>
    <lineage>
        <taxon>Bacteria</taxon>
        <taxon>Bacteria division CPR3</taxon>
    </lineage>
</organism>
<dbReference type="Proteomes" id="UP000192520">
    <property type="component" value="Unassembled WGS sequence"/>
</dbReference>
<keyword evidence="1" id="KW-0812">Transmembrane</keyword>
<feature type="transmembrane region" description="Helical" evidence="1">
    <location>
        <begin position="12"/>
        <end position="29"/>
    </location>
</feature>
<protein>
    <submittedName>
        <fullName evidence="2">Uncharacterized protein</fullName>
    </submittedName>
</protein>
<evidence type="ECO:0000313" key="2">
    <source>
        <dbReference type="EMBL" id="OQX50731.1"/>
    </source>
</evidence>